<dbReference type="InterPro" id="IPR018164">
    <property type="entry name" value="Ala-tRNA-synth_IIc_N"/>
</dbReference>
<dbReference type="SUPFAM" id="SSF50447">
    <property type="entry name" value="Translation proteins"/>
    <property type="match status" value="1"/>
</dbReference>
<organism evidence="14 15">
    <name type="scientific">Candidatus Schekmanbacteria bacterium RBG_13_48_7</name>
    <dbReference type="NCBI Taxonomy" id="1817878"/>
    <lineage>
        <taxon>Bacteria</taxon>
        <taxon>Candidatus Schekmaniibacteriota</taxon>
    </lineage>
</organism>
<evidence type="ECO:0000313" key="14">
    <source>
        <dbReference type="EMBL" id="OGL47406.1"/>
    </source>
</evidence>
<dbReference type="Pfam" id="PF02272">
    <property type="entry name" value="DHHA1"/>
    <property type="match status" value="1"/>
</dbReference>
<dbReference type="InterPro" id="IPR002318">
    <property type="entry name" value="Ala-tRNA-lgiase_IIc"/>
</dbReference>
<dbReference type="InterPro" id="IPR018165">
    <property type="entry name" value="Ala-tRNA-synth_IIc_core"/>
</dbReference>
<dbReference type="GO" id="GO:0008270">
    <property type="term" value="F:zinc ion binding"/>
    <property type="evidence" value="ECO:0007669"/>
    <property type="project" value="UniProtKB-UniRule"/>
</dbReference>
<feature type="binding site" evidence="11">
    <location>
        <position position="675"/>
    </location>
    <ligand>
        <name>Zn(2+)</name>
        <dbReference type="ChEBI" id="CHEBI:29105"/>
    </ligand>
</feature>
<keyword evidence="3 11" id="KW-0436">Ligase</keyword>
<evidence type="ECO:0000256" key="7">
    <source>
        <dbReference type="ARBA" id="ARBA00022840"/>
    </source>
</evidence>
<comment type="domain">
    <text evidence="11">Consists of three domains; the N-terminal catalytic domain, the editing domain and the C-terminal C-Ala domain. The editing domain removes incorrectly charged amino acids, while the C-Ala domain, along with tRNA(Ala), serves as a bridge to cooperatively bring together the editing and aminoacylation centers thus stimulating deacylation of misacylated tRNAs.</text>
</comment>
<dbReference type="SUPFAM" id="SSF55186">
    <property type="entry name" value="ThrRS/AlaRS common domain"/>
    <property type="match status" value="1"/>
</dbReference>
<keyword evidence="7 11" id="KW-0067">ATP-binding</keyword>
<dbReference type="InterPro" id="IPR023033">
    <property type="entry name" value="Ala_tRNA_ligase_euk/bac"/>
</dbReference>
<evidence type="ECO:0000256" key="10">
    <source>
        <dbReference type="ARBA" id="ARBA00023146"/>
    </source>
</evidence>
<protein>
    <recommendedName>
        <fullName evidence="11">Alanine--tRNA ligase</fullName>
        <ecNumber evidence="11">6.1.1.7</ecNumber>
    </recommendedName>
    <alternativeName>
        <fullName evidence="11">Alanyl-tRNA synthetase</fullName>
        <shortName evidence="11">AlaRS</shortName>
    </alternativeName>
</protein>
<dbReference type="InterPro" id="IPR045864">
    <property type="entry name" value="aa-tRNA-synth_II/BPL/LPL"/>
</dbReference>
<dbReference type="Gene3D" id="3.10.310.40">
    <property type="match status" value="1"/>
</dbReference>
<name>A0A1F7S0R9_9BACT</name>
<keyword evidence="9 11" id="KW-0648">Protein biosynthesis</keyword>
<dbReference type="GO" id="GO:0004813">
    <property type="term" value="F:alanine-tRNA ligase activity"/>
    <property type="evidence" value="ECO:0007669"/>
    <property type="project" value="UniProtKB-UniRule"/>
</dbReference>
<dbReference type="EMBL" id="MGDD01000076">
    <property type="protein sequence ID" value="OGL47406.1"/>
    <property type="molecule type" value="Genomic_DNA"/>
</dbReference>
<dbReference type="PROSITE" id="PS50860">
    <property type="entry name" value="AA_TRNA_LIGASE_II_ALA"/>
    <property type="match status" value="1"/>
</dbReference>
<keyword evidence="11" id="KW-0963">Cytoplasm</keyword>
<dbReference type="Gene3D" id="2.40.30.130">
    <property type="match status" value="1"/>
</dbReference>
<keyword evidence="12" id="KW-0175">Coiled coil</keyword>
<dbReference type="CDD" id="cd00673">
    <property type="entry name" value="AlaRS_core"/>
    <property type="match status" value="1"/>
</dbReference>
<accession>A0A1F7S0R9</accession>
<dbReference type="FunFam" id="3.30.980.10:FF:000004">
    <property type="entry name" value="Alanine--tRNA ligase, cytoplasmic"/>
    <property type="match status" value="1"/>
</dbReference>
<keyword evidence="10 11" id="KW-0030">Aminoacyl-tRNA synthetase</keyword>
<reference evidence="14 15" key="1">
    <citation type="journal article" date="2016" name="Nat. Commun.">
        <title>Thousands of microbial genomes shed light on interconnected biogeochemical processes in an aquifer system.</title>
        <authorList>
            <person name="Anantharaman K."/>
            <person name="Brown C.T."/>
            <person name="Hug L.A."/>
            <person name="Sharon I."/>
            <person name="Castelle C.J."/>
            <person name="Probst A.J."/>
            <person name="Thomas B.C."/>
            <person name="Singh A."/>
            <person name="Wilkins M.J."/>
            <person name="Karaoz U."/>
            <person name="Brodie E.L."/>
            <person name="Williams K.H."/>
            <person name="Hubbard S.S."/>
            <person name="Banfield J.F."/>
        </authorList>
    </citation>
    <scope>NUCLEOTIDE SEQUENCE [LARGE SCALE GENOMIC DNA]</scope>
</reference>
<dbReference type="Gene3D" id="3.30.930.10">
    <property type="entry name" value="Bira Bifunctional Protein, Domain 2"/>
    <property type="match status" value="1"/>
</dbReference>
<dbReference type="EC" id="6.1.1.7" evidence="11"/>
<sequence length="885" mass="99810">MDGPRIKNEFIEFFKNHSHTVVTSYPLVPANDPTLLFTNAGMVQFKDVFTGSEKRSYTRAASVQRCVRAGGKHNDLEVVGTTLKHCTFFEMLGNFSFGDYFKELAIELAWELLTQIYKLPDERLYITIFRDDDEAFRIWNQKIGIPEGKIFRLGEKDNFWAMGDTGPCGPCSEIHYDTGIEHSCGRPECGVDCDCDRFVEVWNLVFMQYNRDINGNLSQLPKPSIDTGMGFERLATIMQNVHSVFDIDLMYPIIQLVEDISAKKYGEMHEHDVAMRVICDHARSTAFLIADGVLPSNEWRGYVLRRILRRGLRYGKSLGIDKPFLYRCTDLVIDLMKHSYPECQSIKNTVSKITLNEEERFSKTLNQGLLFLEDILHELGQKGISVFPGEKAFKLYDTYGLPLDVTREVLKEKGYQLDNEGFEHEMEEQRIRARASWKNTSGHEVVAPVYEKIFQEHGSSVFLGYEQEESLSKLVAIVKDQSEISHADEDQEVELFLDATPAYGESGGQVGDTGFIKSENGYARLETTTIPINGIINHKVKILKGRINRGESVQITIDKQKRQDIRLNHTSTHLLHAGLRSVLGDQVKQAGSLVAPDKFRFDYTHFTQPNQRELEMVEDFVNESVRASYPVQTEVMNLDDAVKSGAMALFGEKYHEKVRVVTINGISKELCGGTHISNTGQIGLFKIIKEGSISSGIRRIEAVTGHHALEFTRKETYALSEISGRLKTPVSELTVKIDQLMERIKDKEKEIEKLQTRIAKGEIGDPKINTINIDNEIKMISQAVPSVEMHALRTISDRLIDSLKTGIVLLITEFNGKVHIVVRVTKNITHRIQAGSIIQFTAQIVGGKGGGRPDMAQAGGTDPSKINQAVEETIIYVKNQLAKNS</sequence>
<comment type="catalytic activity">
    <reaction evidence="11">
        <text>tRNA(Ala) + L-alanine + ATP = L-alanyl-tRNA(Ala) + AMP + diphosphate</text>
        <dbReference type="Rhea" id="RHEA:12540"/>
        <dbReference type="Rhea" id="RHEA-COMP:9657"/>
        <dbReference type="Rhea" id="RHEA-COMP:9923"/>
        <dbReference type="ChEBI" id="CHEBI:30616"/>
        <dbReference type="ChEBI" id="CHEBI:33019"/>
        <dbReference type="ChEBI" id="CHEBI:57972"/>
        <dbReference type="ChEBI" id="CHEBI:78442"/>
        <dbReference type="ChEBI" id="CHEBI:78497"/>
        <dbReference type="ChEBI" id="CHEBI:456215"/>
        <dbReference type="EC" id="6.1.1.7"/>
    </reaction>
</comment>
<proteinExistence type="inferred from homology"/>
<feature type="binding site" evidence="11">
    <location>
        <position position="573"/>
    </location>
    <ligand>
        <name>Zn(2+)</name>
        <dbReference type="ChEBI" id="CHEBI:29105"/>
    </ligand>
</feature>
<dbReference type="PANTHER" id="PTHR11777:SF9">
    <property type="entry name" value="ALANINE--TRNA LIGASE, CYTOPLASMIC"/>
    <property type="match status" value="1"/>
</dbReference>
<feature type="coiled-coil region" evidence="12">
    <location>
        <begin position="730"/>
        <end position="764"/>
    </location>
</feature>
<feature type="binding site" evidence="11">
    <location>
        <position position="569"/>
    </location>
    <ligand>
        <name>Zn(2+)</name>
        <dbReference type="ChEBI" id="CHEBI:29105"/>
    </ligand>
</feature>
<evidence type="ECO:0000256" key="9">
    <source>
        <dbReference type="ARBA" id="ARBA00022917"/>
    </source>
</evidence>
<evidence type="ECO:0000313" key="15">
    <source>
        <dbReference type="Proteomes" id="UP000179266"/>
    </source>
</evidence>
<dbReference type="GO" id="GO:0000049">
    <property type="term" value="F:tRNA binding"/>
    <property type="evidence" value="ECO:0007669"/>
    <property type="project" value="UniProtKB-KW"/>
</dbReference>
<evidence type="ECO:0000256" key="1">
    <source>
        <dbReference type="ARBA" id="ARBA00008226"/>
    </source>
</evidence>
<evidence type="ECO:0000259" key="13">
    <source>
        <dbReference type="PROSITE" id="PS50860"/>
    </source>
</evidence>
<dbReference type="GO" id="GO:0006419">
    <property type="term" value="P:alanyl-tRNA aminoacylation"/>
    <property type="evidence" value="ECO:0007669"/>
    <property type="project" value="UniProtKB-UniRule"/>
</dbReference>
<dbReference type="Gene3D" id="3.30.980.10">
    <property type="entry name" value="Threonyl-trna Synthetase, Chain A, domain 2"/>
    <property type="match status" value="1"/>
</dbReference>
<dbReference type="GO" id="GO:0002161">
    <property type="term" value="F:aminoacyl-tRNA deacylase activity"/>
    <property type="evidence" value="ECO:0007669"/>
    <property type="project" value="TreeGrafter"/>
</dbReference>
<feature type="domain" description="Alanyl-transfer RNA synthetases family profile" evidence="13">
    <location>
        <begin position="1"/>
        <end position="714"/>
    </location>
</feature>
<dbReference type="AlphaFoldDB" id="A0A1F7S0R9"/>
<dbReference type="InterPro" id="IPR012947">
    <property type="entry name" value="tRNA_SAD"/>
</dbReference>
<dbReference type="Proteomes" id="UP000179266">
    <property type="component" value="Unassembled WGS sequence"/>
</dbReference>
<dbReference type="Gene3D" id="6.10.250.550">
    <property type="match status" value="1"/>
</dbReference>
<dbReference type="PRINTS" id="PR00980">
    <property type="entry name" value="TRNASYNTHALA"/>
</dbReference>
<dbReference type="Pfam" id="PF01411">
    <property type="entry name" value="tRNA-synt_2c"/>
    <property type="match status" value="1"/>
</dbReference>
<dbReference type="InterPro" id="IPR018162">
    <property type="entry name" value="Ala-tRNA-ligase_IIc_anticod-bd"/>
</dbReference>
<dbReference type="FunFam" id="3.30.54.20:FF:000001">
    <property type="entry name" value="Alanine--tRNA ligase"/>
    <property type="match status" value="1"/>
</dbReference>
<comment type="subcellular location">
    <subcellularLocation>
        <location evidence="11">Cytoplasm</location>
    </subcellularLocation>
</comment>
<evidence type="ECO:0000256" key="11">
    <source>
        <dbReference type="HAMAP-Rule" id="MF_00036"/>
    </source>
</evidence>
<evidence type="ECO:0000256" key="2">
    <source>
        <dbReference type="ARBA" id="ARBA00022555"/>
    </source>
</evidence>
<evidence type="ECO:0000256" key="4">
    <source>
        <dbReference type="ARBA" id="ARBA00022723"/>
    </source>
</evidence>
<dbReference type="Gene3D" id="3.30.54.20">
    <property type="match status" value="1"/>
</dbReference>
<evidence type="ECO:0000256" key="3">
    <source>
        <dbReference type="ARBA" id="ARBA00022598"/>
    </source>
</evidence>
<dbReference type="GO" id="GO:0005524">
    <property type="term" value="F:ATP binding"/>
    <property type="evidence" value="ECO:0007669"/>
    <property type="project" value="UniProtKB-UniRule"/>
</dbReference>
<dbReference type="InterPro" id="IPR003156">
    <property type="entry name" value="DHHA1_dom"/>
</dbReference>
<comment type="caution">
    <text evidence="14">The sequence shown here is derived from an EMBL/GenBank/DDBJ whole genome shotgun (WGS) entry which is preliminary data.</text>
</comment>
<feature type="binding site" evidence="11">
    <location>
        <position position="671"/>
    </location>
    <ligand>
        <name>Zn(2+)</name>
        <dbReference type="ChEBI" id="CHEBI:29105"/>
    </ligand>
</feature>
<keyword evidence="2 11" id="KW-0820">tRNA-binding</keyword>
<dbReference type="GO" id="GO:0005829">
    <property type="term" value="C:cytosol"/>
    <property type="evidence" value="ECO:0007669"/>
    <property type="project" value="TreeGrafter"/>
</dbReference>
<dbReference type="HAMAP" id="MF_00036_B">
    <property type="entry name" value="Ala_tRNA_synth_B"/>
    <property type="match status" value="1"/>
</dbReference>
<dbReference type="InterPro" id="IPR018163">
    <property type="entry name" value="Thr/Ala-tRNA-synth_IIc_edit"/>
</dbReference>
<dbReference type="InterPro" id="IPR009000">
    <property type="entry name" value="Transl_B-barrel_sf"/>
</dbReference>
<dbReference type="FunFam" id="3.10.310.40:FF:000001">
    <property type="entry name" value="Alanine--tRNA ligase"/>
    <property type="match status" value="1"/>
</dbReference>
<dbReference type="FunFam" id="3.30.930.10:FF:000004">
    <property type="entry name" value="Alanine--tRNA ligase"/>
    <property type="match status" value="1"/>
</dbReference>
<dbReference type="SMART" id="SM00863">
    <property type="entry name" value="tRNA_SAD"/>
    <property type="match status" value="1"/>
</dbReference>
<evidence type="ECO:0000256" key="6">
    <source>
        <dbReference type="ARBA" id="ARBA00022833"/>
    </source>
</evidence>
<dbReference type="SUPFAM" id="SSF55681">
    <property type="entry name" value="Class II aaRS and biotin synthetases"/>
    <property type="match status" value="1"/>
</dbReference>
<keyword evidence="4 11" id="KW-0479">Metal-binding</keyword>
<dbReference type="PANTHER" id="PTHR11777">
    <property type="entry name" value="ALANYL-TRNA SYNTHETASE"/>
    <property type="match status" value="1"/>
</dbReference>
<comment type="similarity">
    <text evidence="1 11">Belongs to the class-II aminoacyl-tRNA synthetase family.</text>
</comment>
<evidence type="ECO:0000256" key="5">
    <source>
        <dbReference type="ARBA" id="ARBA00022741"/>
    </source>
</evidence>
<keyword evidence="8 11" id="KW-0694">RNA-binding</keyword>
<dbReference type="SUPFAM" id="SSF101353">
    <property type="entry name" value="Putative anticodon-binding domain of alanyl-tRNA synthetase (AlaRS)"/>
    <property type="match status" value="1"/>
</dbReference>
<keyword evidence="6 11" id="KW-0862">Zinc</keyword>
<evidence type="ECO:0000256" key="12">
    <source>
        <dbReference type="SAM" id="Coils"/>
    </source>
</evidence>
<keyword evidence="5 11" id="KW-0547">Nucleotide-binding</keyword>
<comment type="function">
    <text evidence="11">Catalyzes the attachment of alanine to tRNA(Ala) in a two-step reaction: alanine is first activated by ATP to form Ala-AMP and then transferred to the acceptor end of tRNA(Ala). Also edits incorrectly charged Ser-tRNA(Ala) and Gly-tRNA(Ala) via its editing domain.</text>
</comment>
<dbReference type="NCBIfam" id="TIGR00344">
    <property type="entry name" value="alaS"/>
    <property type="match status" value="1"/>
</dbReference>
<dbReference type="InterPro" id="IPR050058">
    <property type="entry name" value="Ala-tRNA_ligase"/>
</dbReference>
<comment type="cofactor">
    <cofactor evidence="11">
        <name>Zn(2+)</name>
        <dbReference type="ChEBI" id="CHEBI:29105"/>
    </cofactor>
    <text evidence="11">Binds 1 zinc ion per subunit.</text>
</comment>
<evidence type="ECO:0000256" key="8">
    <source>
        <dbReference type="ARBA" id="ARBA00022884"/>
    </source>
</evidence>
<dbReference type="Pfam" id="PF07973">
    <property type="entry name" value="tRNA_SAD"/>
    <property type="match status" value="1"/>
</dbReference>
<gene>
    <name evidence="11" type="primary">alaS</name>
    <name evidence="14" type="ORF">A2161_10185</name>
</gene>